<feature type="region of interest" description="Disordered" evidence="1">
    <location>
        <begin position="452"/>
        <end position="548"/>
    </location>
</feature>
<dbReference type="AlphaFoldDB" id="A0AAW0TPQ3"/>
<feature type="compositionally biased region" description="Low complexity" evidence="1">
    <location>
        <begin position="465"/>
        <end position="477"/>
    </location>
</feature>
<proteinExistence type="predicted"/>
<name>A0AAW0TPQ3_SCYPA</name>
<feature type="compositionally biased region" description="Low complexity" evidence="1">
    <location>
        <begin position="507"/>
        <end position="538"/>
    </location>
</feature>
<gene>
    <name evidence="2" type="ORF">O3P69_008803</name>
</gene>
<comment type="caution">
    <text evidence="2">The sequence shown here is derived from an EMBL/GenBank/DDBJ whole genome shotgun (WGS) entry which is preliminary data.</text>
</comment>
<sequence>MMRGPSYDDAYITRKMSHMPGPTFNSPGPISYGRPPYGGYMQSYPPSRYVPRYYPSYLDYDYGYGGYYYPYLYPRLSRYDYLDDLDSPYLSTTTSYRPRALDLDTDYRDKAALSTSTPAVKAAKALLEEDDDTKDVEVKSQTYSRSKNLAGNTDGESCVTRLERRYTRLSEPQMLHDHVENMRHRLKSLAYSLDPTGPVPEIVIPERTTTTTTTTTKKSAVPALPAPEDKKYSSTSSSALEYSELPKLASRRQRYYPEDEHMKDNLRIQCLSHYKTTRTAAEYPKPRLYDTTGYDYWKPKQYIPTEPLSVMPESSYRANKYSSTKWEEPDTVFGGPSDKKPYSKAISDGTTEEAGEEKKERRKKKKSKERDAEATAEATTAPVTAAAAADHSTSEADPVSAVSEGDAGAGEDEEKERKKLEKKKRKQEREAAAKAAMEAELAALAAAEAELARLEAESSKTDAGAAAEAAPAEAAPAEVKRTDESEEPATTQAEEARLGAQDDTEAPADATATTTDAADATPDADAAADAAAAAAAEAGTDDTADAADAAPSTRIGKYKLFKTESNCNVLKVAVLCFTATAGRLIDRREGAEREGCKGQIRDVMR</sequence>
<feature type="region of interest" description="Disordered" evidence="1">
    <location>
        <begin position="320"/>
        <end position="437"/>
    </location>
</feature>
<evidence type="ECO:0000256" key="1">
    <source>
        <dbReference type="SAM" id="MobiDB-lite"/>
    </source>
</evidence>
<feature type="compositionally biased region" description="Low complexity" evidence="1">
    <location>
        <begin position="375"/>
        <end position="406"/>
    </location>
</feature>
<feature type="region of interest" description="Disordered" evidence="1">
    <location>
        <begin position="210"/>
        <end position="237"/>
    </location>
</feature>
<organism evidence="2 3">
    <name type="scientific">Scylla paramamosain</name>
    <name type="common">Mud crab</name>
    <dbReference type="NCBI Taxonomy" id="85552"/>
    <lineage>
        <taxon>Eukaryota</taxon>
        <taxon>Metazoa</taxon>
        <taxon>Ecdysozoa</taxon>
        <taxon>Arthropoda</taxon>
        <taxon>Crustacea</taxon>
        <taxon>Multicrustacea</taxon>
        <taxon>Malacostraca</taxon>
        <taxon>Eumalacostraca</taxon>
        <taxon>Eucarida</taxon>
        <taxon>Decapoda</taxon>
        <taxon>Pleocyemata</taxon>
        <taxon>Brachyura</taxon>
        <taxon>Eubrachyura</taxon>
        <taxon>Portunoidea</taxon>
        <taxon>Portunidae</taxon>
        <taxon>Portuninae</taxon>
        <taxon>Scylla</taxon>
    </lineage>
</organism>
<evidence type="ECO:0000313" key="2">
    <source>
        <dbReference type="EMBL" id="KAK8389319.1"/>
    </source>
</evidence>
<keyword evidence="3" id="KW-1185">Reference proteome</keyword>
<accession>A0AAW0TPQ3</accession>
<evidence type="ECO:0000313" key="3">
    <source>
        <dbReference type="Proteomes" id="UP001487740"/>
    </source>
</evidence>
<reference evidence="2 3" key="1">
    <citation type="submission" date="2023-03" db="EMBL/GenBank/DDBJ databases">
        <title>High-quality genome of Scylla paramamosain provides insights in environmental adaptation.</title>
        <authorList>
            <person name="Zhang L."/>
        </authorList>
    </citation>
    <scope>NUCLEOTIDE SEQUENCE [LARGE SCALE GENOMIC DNA]</scope>
    <source>
        <strain evidence="2">LZ_2023a</strain>
        <tissue evidence="2">Muscle</tissue>
    </source>
</reference>
<dbReference type="Proteomes" id="UP001487740">
    <property type="component" value="Unassembled WGS sequence"/>
</dbReference>
<protein>
    <submittedName>
        <fullName evidence="2">Uncharacterized protein</fullName>
    </submittedName>
</protein>
<dbReference type="EMBL" id="JARAKH010000027">
    <property type="protein sequence ID" value="KAK8389319.1"/>
    <property type="molecule type" value="Genomic_DNA"/>
</dbReference>